<dbReference type="RefSeq" id="WP_310470720.1">
    <property type="nucleotide sequence ID" value="NZ_CP136522.1"/>
</dbReference>
<sequence length="337" mass="38191">MFRLSPNKLILALAASIISSLSTTALAQEERWFEVEIYLFEHNTNTVEQWPETAIKSRHRKTVDFITPLISTDLTALNMGLNGCTSTDWATDSLNCNEQLKPTNQVKAKAAVPMTVAATEPATAYLGEGPVLLAESQSQFNDIIATLKKEQGHNSLLHMAWQQSMVPRNQAIPVKLFTGHDYADKYEPNGQPLQVRNLTDQLPQFDFMSSGLLAQPKQPVWKFDGTINIYLEHYLFIETAFNLREEGQKTMTLTQHDTTDINGNQLTTQNESVTSPFLYSIAMQQNRRVRSNEVHYFDHPKMGMIIQIRKMQHPSIKTEMQKIETVSSIDEASIFLN</sequence>
<protein>
    <submittedName>
        <fullName evidence="2">Peptidoglycan binding protein CsiV</fullName>
    </submittedName>
</protein>
<feature type="chain" id="PRO_5046842044" evidence="1">
    <location>
        <begin position="28"/>
        <end position="337"/>
    </location>
</feature>
<keyword evidence="1" id="KW-0732">Signal</keyword>
<organism evidence="2 3">
    <name type="scientific">Shewanella youngdeokensis</name>
    <dbReference type="NCBI Taxonomy" id="2999068"/>
    <lineage>
        <taxon>Bacteria</taxon>
        <taxon>Pseudomonadati</taxon>
        <taxon>Pseudomonadota</taxon>
        <taxon>Gammaproteobacteria</taxon>
        <taxon>Alteromonadales</taxon>
        <taxon>Shewanellaceae</taxon>
        <taxon>Shewanella</taxon>
    </lineage>
</organism>
<keyword evidence="3" id="KW-1185">Reference proteome</keyword>
<dbReference type="Pfam" id="PF10972">
    <property type="entry name" value="CsiV"/>
    <property type="match status" value="1"/>
</dbReference>
<reference evidence="2 3" key="1">
    <citation type="submission" date="2023-10" db="EMBL/GenBank/DDBJ databases">
        <title>Complete genome sequence of Shewanella sp. DAU334.</title>
        <authorList>
            <person name="Lee Y.-S."/>
            <person name="Jeong H.-R."/>
            <person name="Hwang E.-J."/>
            <person name="Choi Y.-L."/>
            <person name="Kim G.-D."/>
        </authorList>
    </citation>
    <scope>NUCLEOTIDE SEQUENCE [LARGE SCALE GENOMIC DNA]</scope>
    <source>
        <strain evidence="2 3">DAU334</strain>
    </source>
</reference>
<evidence type="ECO:0000256" key="1">
    <source>
        <dbReference type="SAM" id="SignalP"/>
    </source>
</evidence>
<evidence type="ECO:0000313" key="3">
    <source>
        <dbReference type="Proteomes" id="UP001529491"/>
    </source>
</evidence>
<evidence type="ECO:0000313" key="2">
    <source>
        <dbReference type="EMBL" id="WOT06446.1"/>
    </source>
</evidence>
<gene>
    <name evidence="2" type="ORF">RGE70_06650</name>
</gene>
<dbReference type="Proteomes" id="UP001529491">
    <property type="component" value="Chromosome"/>
</dbReference>
<name>A0ABZ0K3R1_9GAMM</name>
<proteinExistence type="predicted"/>
<dbReference type="EMBL" id="CP136522">
    <property type="protein sequence ID" value="WOT06446.1"/>
    <property type="molecule type" value="Genomic_DNA"/>
</dbReference>
<dbReference type="InterPro" id="IPR021241">
    <property type="entry name" value="CsiV"/>
</dbReference>
<accession>A0ABZ0K3R1</accession>
<feature type="signal peptide" evidence="1">
    <location>
        <begin position="1"/>
        <end position="27"/>
    </location>
</feature>